<sequence>MAKYNEAKTRRLRLARNAAVLAGAVLLLHTLAKRSGSGAALWAGALLADADVDDDSAAAYGGWGYALGAGAGGPGRRPLQPGELCGWETAVDSSAFDGVVEKEGWPTRFEQLVAESRALKPVFCPVCGASHQAIKFGGQNVREEGRCPKCSSFNRLRQIADAALPEARRMTGRDFKSLNELALTELAIYNTQCAGVLHNILQAAPGYVCSEFVSAELESGTVVKNNVRHEDLQRTSFKDNSFDLVLSTEMLSRVASPYQAHHEVQRILKPGGSHVFTAPFTPSEYHDGIRASVEEGRLVHHIEPPIYTGDRLHPKGVLLFNIFGRETVDKVCMMGFNVTVLRMHNGAHGIIGENAWVFVTTKPGGGVLQQP</sequence>
<dbReference type="Proteomes" id="UP000239649">
    <property type="component" value="Unassembled WGS sequence"/>
</dbReference>
<gene>
    <name evidence="2" type="ORF">C2E20_3348</name>
</gene>
<protein>
    <submittedName>
        <fullName evidence="2">Methyltransferase type 11</fullName>
    </submittedName>
</protein>
<dbReference type="InterPro" id="IPR013216">
    <property type="entry name" value="Methyltransf_11"/>
</dbReference>
<proteinExistence type="predicted"/>
<dbReference type="AlphaFoldDB" id="A0A2P6VGS5"/>
<reference evidence="2 3" key="1">
    <citation type="journal article" date="2018" name="Plant J.">
        <title>Genome sequences of Chlorella sorokiniana UTEX 1602 and Micractinium conductrix SAG 241.80: implications to maltose excretion by a green alga.</title>
        <authorList>
            <person name="Arriola M.B."/>
            <person name="Velmurugan N."/>
            <person name="Zhang Y."/>
            <person name="Plunkett M.H."/>
            <person name="Hondzo H."/>
            <person name="Barney B.M."/>
        </authorList>
    </citation>
    <scope>NUCLEOTIDE SEQUENCE [LARGE SCALE GENOMIC DNA]</scope>
    <source>
        <strain evidence="2 3">SAG 241.80</strain>
    </source>
</reference>
<keyword evidence="2" id="KW-0808">Transferase</keyword>
<accession>A0A2P6VGS5</accession>
<dbReference type="EMBL" id="LHPF02000007">
    <property type="protein sequence ID" value="PSC73289.1"/>
    <property type="molecule type" value="Genomic_DNA"/>
</dbReference>
<organism evidence="2 3">
    <name type="scientific">Micractinium conductrix</name>
    <dbReference type="NCBI Taxonomy" id="554055"/>
    <lineage>
        <taxon>Eukaryota</taxon>
        <taxon>Viridiplantae</taxon>
        <taxon>Chlorophyta</taxon>
        <taxon>core chlorophytes</taxon>
        <taxon>Trebouxiophyceae</taxon>
        <taxon>Chlorellales</taxon>
        <taxon>Chlorellaceae</taxon>
        <taxon>Chlorella clade</taxon>
        <taxon>Micractinium</taxon>
    </lineage>
</organism>
<dbReference type="GO" id="GO:0032259">
    <property type="term" value="P:methylation"/>
    <property type="evidence" value="ECO:0007669"/>
    <property type="project" value="UniProtKB-KW"/>
</dbReference>
<dbReference type="Gene3D" id="3.40.50.150">
    <property type="entry name" value="Vaccinia Virus protein VP39"/>
    <property type="match status" value="1"/>
</dbReference>
<comment type="caution">
    <text evidence="2">The sequence shown here is derived from an EMBL/GenBank/DDBJ whole genome shotgun (WGS) entry which is preliminary data.</text>
</comment>
<dbReference type="OrthoDB" id="406352at2759"/>
<name>A0A2P6VGS5_9CHLO</name>
<keyword evidence="3" id="KW-1185">Reference proteome</keyword>
<feature type="domain" description="Methyltransferase type 11" evidence="1">
    <location>
        <begin position="225"/>
        <end position="276"/>
    </location>
</feature>
<dbReference type="InterPro" id="IPR029063">
    <property type="entry name" value="SAM-dependent_MTases_sf"/>
</dbReference>
<evidence type="ECO:0000259" key="1">
    <source>
        <dbReference type="Pfam" id="PF08241"/>
    </source>
</evidence>
<evidence type="ECO:0000313" key="3">
    <source>
        <dbReference type="Proteomes" id="UP000239649"/>
    </source>
</evidence>
<keyword evidence="2" id="KW-0489">Methyltransferase</keyword>
<evidence type="ECO:0000313" key="2">
    <source>
        <dbReference type="EMBL" id="PSC73289.1"/>
    </source>
</evidence>
<dbReference type="SUPFAM" id="SSF53335">
    <property type="entry name" value="S-adenosyl-L-methionine-dependent methyltransferases"/>
    <property type="match status" value="1"/>
</dbReference>
<dbReference type="GO" id="GO:0008757">
    <property type="term" value="F:S-adenosylmethionine-dependent methyltransferase activity"/>
    <property type="evidence" value="ECO:0007669"/>
    <property type="project" value="InterPro"/>
</dbReference>
<dbReference type="Pfam" id="PF08241">
    <property type="entry name" value="Methyltransf_11"/>
    <property type="match status" value="1"/>
</dbReference>